<dbReference type="AlphaFoldDB" id="A0A2T7UX38"/>
<gene>
    <name evidence="3" type="ORF">DDE23_02050</name>
</gene>
<reference evidence="3 4" key="1">
    <citation type="journal article" date="2011" name="Syst. Appl. Microbiol.">
        <title>Defluviimonas denitrificans gen. nov., sp. nov., and Pararhodobacter aggregans gen. nov., sp. nov., non-phototrophic Rhodobacteraceae from the biofilter of a marine aquaculture.</title>
        <authorList>
            <person name="Foesel B.U."/>
            <person name="Drake H.L."/>
            <person name="Schramm A."/>
        </authorList>
    </citation>
    <scope>NUCLEOTIDE SEQUENCE [LARGE SCALE GENOMIC DNA]</scope>
    <source>
        <strain evidence="3 4">D1-19</strain>
    </source>
</reference>
<feature type="signal peptide" evidence="2">
    <location>
        <begin position="1"/>
        <end position="19"/>
    </location>
</feature>
<dbReference type="Proteomes" id="UP000244810">
    <property type="component" value="Unassembled WGS sequence"/>
</dbReference>
<feature type="chain" id="PRO_5015408249" evidence="2">
    <location>
        <begin position="20"/>
        <end position="100"/>
    </location>
</feature>
<name>A0A2T7UX38_9RHOB</name>
<accession>A0A2T7UX38</accession>
<evidence type="ECO:0000313" key="4">
    <source>
        <dbReference type="Proteomes" id="UP000244810"/>
    </source>
</evidence>
<evidence type="ECO:0000256" key="2">
    <source>
        <dbReference type="SAM" id="SignalP"/>
    </source>
</evidence>
<evidence type="ECO:0000256" key="1">
    <source>
        <dbReference type="SAM" id="MobiDB-lite"/>
    </source>
</evidence>
<dbReference type="RefSeq" id="WP_107749717.1">
    <property type="nucleotide sequence ID" value="NZ_QBKF01000001.1"/>
</dbReference>
<keyword evidence="2" id="KW-0732">Signal</keyword>
<feature type="region of interest" description="Disordered" evidence="1">
    <location>
        <begin position="68"/>
        <end position="100"/>
    </location>
</feature>
<comment type="caution">
    <text evidence="3">The sequence shown here is derived from an EMBL/GenBank/DDBJ whole genome shotgun (WGS) entry which is preliminary data.</text>
</comment>
<protein>
    <submittedName>
        <fullName evidence="3">AAA+ family ATPase</fullName>
    </submittedName>
</protein>
<proteinExistence type="predicted"/>
<organism evidence="3 4">
    <name type="scientific">Pararhodobacter aggregans</name>
    <dbReference type="NCBI Taxonomy" id="404875"/>
    <lineage>
        <taxon>Bacteria</taxon>
        <taxon>Pseudomonadati</taxon>
        <taxon>Pseudomonadota</taxon>
        <taxon>Alphaproteobacteria</taxon>
        <taxon>Rhodobacterales</taxon>
        <taxon>Paracoccaceae</taxon>
        <taxon>Pararhodobacter</taxon>
    </lineage>
</organism>
<keyword evidence="4" id="KW-1185">Reference proteome</keyword>
<evidence type="ECO:0000313" key="3">
    <source>
        <dbReference type="EMBL" id="PVE49214.1"/>
    </source>
</evidence>
<dbReference type="OrthoDB" id="7308154at2"/>
<dbReference type="EMBL" id="QDDR01000001">
    <property type="protein sequence ID" value="PVE49214.1"/>
    <property type="molecule type" value="Genomic_DNA"/>
</dbReference>
<sequence length="100" mass="10689">MRLVPVLALTLTLAAPVQAQEEPPPGSSLQGMLDDMMGAVNPWLADLVEMLGDLTGWHAPEFLPNGDILIRRRQPDEPGGTAPEPQDEDAPLAPGESLEL</sequence>